<evidence type="ECO:0000313" key="1">
    <source>
        <dbReference type="EMBL" id="MFD1778159.1"/>
    </source>
</evidence>
<dbReference type="Proteomes" id="UP001597227">
    <property type="component" value="Unassembled WGS sequence"/>
</dbReference>
<organism evidence="1 2">
    <name type="scientific">Fredinandcohnia salidurans</name>
    <dbReference type="NCBI Taxonomy" id="2595041"/>
    <lineage>
        <taxon>Bacteria</taxon>
        <taxon>Bacillati</taxon>
        <taxon>Bacillota</taxon>
        <taxon>Bacilli</taxon>
        <taxon>Bacillales</taxon>
        <taxon>Bacillaceae</taxon>
        <taxon>Fredinandcohnia</taxon>
    </lineage>
</organism>
<accession>A0ABW4MKM2</accession>
<evidence type="ECO:0000313" key="2">
    <source>
        <dbReference type="Proteomes" id="UP001597227"/>
    </source>
</evidence>
<proteinExistence type="predicted"/>
<gene>
    <name evidence="1" type="ORF">ACFSFW_05725</name>
</gene>
<keyword evidence="2" id="KW-1185">Reference proteome</keyword>
<dbReference type="Pfam" id="PF20119">
    <property type="entry name" value="DUF6509"/>
    <property type="match status" value="1"/>
</dbReference>
<sequence length="97" mass="11413">MNITGYTVEKLKDPTGILEGDRYEFFLDIEVPEDDDLYSENGIELKVIYAVDTNSERIAQYHIYEKSTQKVLDFELEEEEETIVKEFCKTYLGEENE</sequence>
<dbReference type="RefSeq" id="WP_388035947.1">
    <property type="nucleotide sequence ID" value="NZ_JBHUEK010000007.1"/>
</dbReference>
<dbReference type="InterPro" id="IPR045424">
    <property type="entry name" value="DUF6509"/>
</dbReference>
<reference evidence="2" key="1">
    <citation type="journal article" date="2019" name="Int. J. Syst. Evol. Microbiol.">
        <title>The Global Catalogue of Microorganisms (GCM) 10K type strain sequencing project: providing services to taxonomists for standard genome sequencing and annotation.</title>
        <authorList>
            <consortium name="The Broad Institute Genomics Platform"/>
            <consortium name="The Broad Institute Genome Sequencing Center for Infectious Disease"/>
            <person name="Wu L."/>
            <person name="Ma J."/>
        </authorList>
    </citation>
    <scope>NUCLEOTIDE SEQUENCE [LARGE SCALE GENOMIC DNA]</scope>
    <source>
        <strain evidence="2">CCUG 15531</strain>
    </source>
</reference>
<comment type="caution">
    <text evidence="1">The sequence shown here is derived from an EMBL/GenBank/DDBJ whole genome shotgun (WGS) entry which is preliminary data.</text>
</comment>
<dbReference type="EMBL" id="JBHUEK010000007">
    <property type="protein sequence ID" value="MFD1778159.1"/>
    <property type="molecule type" value="Genomic_DNA"/>
</dbReference>
<name>A0ABW4MKM2_9BACI</name>
<protein>
    <submittedName>
        <fullName evidence="1">DUF6509 family protein</fullName>
    </submittedName>
</protein>